<proteinExistence type="predicted"/>
<reference evidence="3" key="1">
    <citation type="submission" date="2017-09" db="EMBL/GenBank/DDBJ databases">
        <title>Depth-based differentiation of microbial function through sediment-hosted aquifers and enrichment of novel symbionts in the deep terrestrial subsurface.</title>
        <authorList>
            <person name="Probst A.J."/>
            <person name="Ladd B."/>
            <person name="Jarett J.K."/>
            <person name="Geller-Mcgrath D.E."/>
            <person name="Sieber C.M.K."/>
            <person name="Emerson J.B."/>
            <person name="Anantharaman K."/>
            <person name="Thomas B.C."/>
            <person name="Malmstrom R."/>
            <person name="Stieglmeier M."/>
            <person name="Klingl A."/>
            <person name="Woyke T."/>
            <person name="Ryan C.M."/>
            <person name="Banfield J.F."/>
        </authorList>
    </citation>
    <scope>NUCLEOTIDE SEQUENCE [LARGE SCALE GENOMIC DNA]</scope>
</reference>
<dbReference type="InterPro" id="IPR019198">
    <property type="entry name" value="Beta_propeller_containing"/>
</dbReference>
<gene>
    <name evidence="2" type="ORF">COY87_00160</name>
</gene>
<accession>A0A2M7QKP1</accession>
<comment type="caution">
    <text evidence="2">The sequence shown here is derived from an EMBL/GenBank/DDBJ whole genome shotgun (WGS) entry which is preliminary data.</text>
</comment>
<dbReference type="Pfam" id="PF09826">
    <property type="entry name" value="Beta_propel"/>
    <property type="match status" value="1"/>
</dbReference>
<feature type="transmembrane region" description="Helical" evidence="1">
    <location>
        <begin position="7"/>
        <end position="28"/>
    </location>
</feature>
<evidence type="ECO:0000313" key="2">
    <source>
        <dbReference type="EMBL" id="PIY72578.1"/>
    </source>
</evidence>
<evidence type="ECO:0000256" key="1">
    <source>
        <dbReference type="SAM" id="Phobius"/>
    </source>
</evidence>
<sequence length="378" mass="42402">MQNTKKITLTLSGILLVIAIFIVVLSFLKNQKIIPAVNNPLSNQPSFKQQPFSGLKQFTSVEEFKQYLQDHSEAQTMYSGGALRSMPVADVMMKTEQSTMQSPSAMGSLNSPVAGGGGGSERVSGTNVQVFGVDEPDIVKTDGSTLFYSLQNAYFRIMKNQSIPLVEDNDIQTQKSLSIEKRSIMPPRQEDNQETLSINVFPPTNLEEMSSINTSGDLLVYKNTLVIFSESNYQKRGIFGYDISDKKNPVQKWKILYKDNSYKLQGRLLHGKLYLVSTTTTDIEKPCPVMPFNESTLSIPCNRIYYPNIDSQTDSLFTVSRINMESGTIEDTISFLGSSNNSTVFMSQNAVYVGYYYTADQVNIFYNFIRDNTDIFPQ</sequence>
<dbReference type="Proteomes" id="UP000229401">
    <property type="component" value="Unassembled WGS sequence"/>
</dbReference>
<evidence type="ECO:0000313" key="3">
    <source>
        <dbReference type="Proteomes" id="UP000229401"/>
    </source>
</evidence>
<keyword evidence="1" id="KW-1133">Transmembrane helix</keyword>
<keyword evidence="1" id="KW-0472">Membrane</keyword>
<dbReference type="AlphaFoldDB" id="A0A2M7QKP1"/>
<organism evidence="2 3">
    <name type="scientific">Candidatus Roizmanbacteria bacterium CG_4_10_14_0_8_um_filter_33_9</name>
    <dbReference type="NCBI Taxonomy" id="1974826"/>
    <lineage>
        <taxon>Bacteria</taxon>
        <taxon>Candidatus Roizmaniibacteriota</taxon>
    </lineage>
</organism>
<dbReference type="EMBL" id="PFLI01000007">
    <property type="protein sequence ID" value="PIY72578.1"/>
    <property type="molecule type" value="Genomic_DNA"/>
</dbReference>
<name>A0A2M7QKP1_9BACT</name>
<keyword evidence="1" id="KW-0812">Transmembrane</keyword>
<feature type="non-terminal residue" evidence="2">
    <location>
        <position position="378"/>
    </location>
</feature>
<protein>
    <submittedName>
        <fullName evidence="2">Uncharacterized protein</fullName>
    </submittedName>
</protein>